<feature type="domain" description="Phage tail collar" evidence="1">
    <location>
        <begin position="8"/>
        <end position="63"/>
    </location>
</feature>
<accession>A0A318TEF8</accession>
<reference evidence="2 3" key="1">
    <citation type="submission" date="2018-06" db="EMBL/GenBank/DDBJ databases">
        <title>Genomic Encyclopedia of Archaeal and Bacterial Type Strains, Phase II (KMG-II): from individual species to whole genera.</title>
        <authorList>
            <person name="Goeker M."/>
        </authorList>
    </citation>
    <scope>NUCLEOTIDE SEQUENCE [LARGE SCALE GENOMIC DNA]</scope>
    <source>
        <strain evidence="2 3">JCM 11668</strain>
    </source>
</reference>
<dbReference type="AlphaFoldDB" id="A0A318TEF8"/>
<evidence type="ECO:0000259" key="1">
    <source>
        <dbReference type="Pfam" id="PF07484"/>
    </source>
</evidence>
<proteinExistence type="predicted"/>
<name>A0A318TEF8_9BRAD</name>
<dbReference type="Gene3D" id="3.90.1340.10">
    <property type="entry name" value="Phage tail collar domain"/>
    <property type="match status" value="1"/>
</dbReference>
<dbReference type="InterPro" id="IPR011083">
    <property type="entry name" value="Phage_tail_collar_dom"/>
</dbReference>
<dbReference type="EMBL" id="QJTI01000008">
    <property type="protein sequence ID" value="PYF03114.1"/>
    <property type="molecule type" value="Genomic_DNA"/>
</dbReference>
<gene>
    <name evidence="2" type="ORF">BJ122_10839</name>
</gene>
<organism evidence="2 3">
    <name type="scientific">Rhodopseudomonas faecalis</name>
    <dbReference type="NCBI Taxonomy" id="99655"/>
    <lineage>
        <taxon>Bacteria</taxon>
        <taxon>Pseudomonadati</taxon>
        <taxon>Pseudomonadota</taxon>
        <taxon>Alphaproteobacteria</taxon>
        <taxon>Hyphomicrobiales</taxon>
        <taxon>Nitrobacteraceae</taxon>
        <taxon>Rhodopseudomonas</taxon>
    </lineage>
</organism>
<dbReference type="OrthoDB" id="9810174at2"/>
<evidence type="ECO:0000313" key="3">
    <source>
        <dbReference type="Proteomes" id="UP000248148"/>
    </source>
</evidence>
<sequence>MPSDPYLGQIMMTALNFAPPGWALCNGALLTIAQNQALYSLLGTTYGGDGRTNFALPNLCGRAVLGSDINGSYRLGQATGDEAVRLQTNQLPAHDHGLQATTTAGGTRVTNPANRLFGTNTAPVLSIFGPPTPPINLPSETNIAPGGGGQPHNNMQPFLVLNYVIAVNGVYPPRPN</sequence>
<dbReference type="SUPFAM" id="SSF88874">
    <property type="entry name" value="Receptor-binding domain of short tail fibre protein gp12"/>
    <property type="match status" value="1"/>
</dbReference>
<comment type="caution">
    <text evidence="2">The sequence shown here is derived from an EMBL/GenBank/DDBJ whole genome shotgun (WGS) entry which is preliminary data.</text>
</comment>
<keyword evidence="3" id="KW-1185">Reference proteome</keyword>
<evidence type="ECO:0000313" key="2">
    <source>
        <dbReference type="EMBL" id="PYF03114.1"/>
    </source>
</evidence>
<dbReference type="Proteomes" id="UP000248148">
    <property type="component" value="Unassembled WGS sequence"/>
</dbReference>
<dbReference type="Pfam" id="PF07484">
    <property type="entry name" value="Collar"/>
    <property type="match status" value="1"/>
</dbReference>
<dbReference type="RefSeq" id="WP_110780630.1">
    <property type="nucleotide sequence ID" value="NZ_QJTI01000008.1"/>
</dbReference>
<dbReference type="InterPro" id="IPR037053">
    <property type="entry name" value="Phage_tail_collar_dom_sf"/>
</dbReference>
<protein>
    <submittedName>
        <fullName evidence="2">Microcystin-dependent protein</fullName>
    </submittedName>
</protein>